<comment type="caution">
    <text evidence="2">The sequence shown here is derived from an EMBL/GenBank/DDBJ whole genome shotgun (WGS) entry which is preliminary data.</text>
</comment>
<protein>
    <submittedName>
        <fullName evidence="2">Uncharacterized protein</fullName>
    </submittedName>
</protein>
<dbReference type="EMBL" id="VNIM01000077">
    <property type="protein sequence ID" value="TVV71860.1"/>
    <property type="molecule type" value="Genomic_DNA"/>
</dbReference>
<name>A0A558QXI5_9SPHN</name>
<proteinExistence type="predicted"/>
<evidence type="ECO:0000256" key="1">
    <source>
        <dbReference type="SAM" id="MobiDB-lite"/>
    </source>
</evidence>
<organism evidence="2 3">
    <name type="scientific">Alterirhizorhabdus solaris</name>
    <dbReference type="NCBI Taxonomy" id="2529389"/>
    <lineage>
        <taxon>Bacteria</taxon>
        <taxon>Pseudomonadati</taxon>
        <taxon>Pseudomonadota</taxon>
        <taxon>Alphaproteobacteria</taxon>
        <taxon>Sphingomonadales</taxon>
        <taxon>Rhizorhabdaceae</taxon>
        <taxon>Alterirhizorhabdus</taxon>
    </lineage>
</organism>
<keyword evidence="3" id="KW-1185">Reference proteome</keyword>
<dbReference type="AlphaFoldDB" id="A0A558QXI5"/>
<gene>
    <name evidence="2" type="ORF">FOY91_15845</name>
</gene>
<accession>A0A558QXI5</accession>
<evidence type="ECO:0000313" key="3">
    <source>
        <dbReference type="Proteomes" id="UP000318681"/>
    </source>
</evidence>
<evidence type="ECO:0000313" key="2">
    <source>
        <dbReference type="EMBL" id="TVV71860.1"/>
    </source>
</evidence>
<dbReference type="Proteomes" id="UP000318681">
    <property type="component" value="Unassembled WGS sequence"/>
</dbReference>
<feature type="region of interest" description="Disordered" evidence="1">
    <location>
        <begin position="77"/>
        <end position="100"/>
    </location>
</feature>
<dbReference type="RefSeq" id="WP_145154114.1">
    <property type="nucleotide sequence ID" value="NZ_VNIM01000077.1"/>
</dbReference>
<reference evidence="2 3" key="1">
    <citation type="submission" date="2019-07" db="EMBL/GenBank/DDBJ databases">
        <title>Sphingomonas solaris sp. nov., isolated from a solar panel from Boston, Massachusetts.</title>
        <authorList>
            <person name="Tanner K."/>
            <person name="Pascual J."/>
            <person name="Mancuso C."/>
            <person name="Pereto J."/>
            <person name="Khalil A."/>
            <person name="Vilanova C."/>
        </authorList>
    </citation>
    <scope>NUCLEOTIDE SEQUENCE [LARGE SCALE GENOMIC DNA]</scope>
    <source>
        <strain evidence="2 3">R4DWN</strain>
    </source>
</reference>
<feature type="compositionally biased region" description="Pro residues" evidence="1">
    <location>
        <begin position="79"/>
        <end position="88"/>
    </location>
</feature>
<sequence length="100" mass="10688">MTADERSRATAQAHVALYHVTTLILAALVDRGVLLPAEAGGIVRDAAHTLEPMGDDSELLSLWRDRYGQVAAELEAAPPGKPLQPSPFPSYALQWGRSPG</sequence>